<feature type="domain" description="HipA-like C-terminal" evidence="4">
    <location>
        <begin position="57"/>
        <end position="296"/>
    </location>
</feature>
<evidence type="ECO:0000313" key="5">
    <source>
        <dbReference type="EMBL" id="PRO72678.1"/>
    </source>
</evidence>
<evidence type="ECO:0000256" key="1">
    <source>
        <dbReference type="ARBA" id="ARBA00010164"/>
    </source>
</evidence>
<evidence type="ECO:0000313" key="6">
    <source>
        <dbReference type="Proteomes" id="UP000238949"/>
    </source>
</evidence>
<proteinExistence type="inferred from homology"/>
<dbReference type="Pfam" id="PF07804">
    <property type="entry name" value="HipA_C"/>
    <property type="match status" value="1"/>
</dbReference>
<dbReference type="GO" id="GO:0004674">
    <property type="term" value="F:protein serine/threonine kinase activity"/>
    <property type="evidence" value="ECO:0007669"/>
    <property type="project" value="TreeGrafter"/>
</dbReference>
<keyword evidence="3" id="KW-0418">Kinase</keyword>
<dbReference type="PANTHER" id="PTHR37419">
    <property type="entry name" value="SERINE/THREONINE-PROTEIN KINASE TOXIN HIPA"/>
    <property type="match status" value="1"/>
</dbReference>
<dbReference type="EMBL" id="PVNP01000172">
    <property type="protein sequence ID" value="PRO72678.1"/>
    <property type="molecule type" value="Genomic_DNA"/>
</dbReference>
<dbReference type="PANTHER" id="PTHR37419:SF6">
    <property type="entry name" value="KINASE HI_0665-RELATED"/>
    <property type="match status" value="1"/>
</dbReference>
<dbReference type="GO" id="GO:0005829">
    <property type="term" value="C:cytosol"/>
    <property type="evidence" value="ECO:0007669"/>
    <property type="project" value="TreeGrafter"/>
</dbReference>
<dbReference type="OrthoDB" id="9805913at2"/>
<keyword evidence="2" id="KW-0808">Transferase</keyword>
<keyword evidence="6" id="KW-1185">Reference proteome</keyword>
<dbReference type="RefSeq" id="WP_105935346.1">
    <property type="nucleotide sequence ID" value="NZ_PVNP01000172.1"/>
</dbReference>
<dbReference type="AlphaFoldDB" id="A0A2S9V8B5"/>
<organism evidence="5 6">
    <name type="scientific">Alteromonas alba</name>
    <dbReference type="NCBI Taxonomy" id="2079529"/>
    <lineage>
        <taxon>Bacteria</taxon>
        <taxon>Pseudomonadati</taxon>
        <taxon>Pseudomonadota</taxon>
        <taxon>Gammaproteobacteria</taxon>
        <taxon>Alteromonadales</taxon>
        <taxon>Alteromonadaceae</taxon>
        <taxon>Alteromonas/Salinimonas group</taxon>
        <taxon>Alteromonas</taxon>
    </lineage>
</organism>
<gene>
    <name evidence="5" type="ORF">C6Y40_15440</name>
</gene>
<evidence type="ECO:0000259" key="4">
    <source>
        <dbReference type="Pfam" id="PF07804"/>
    </source>
</evidence>
<evidence type="ECO:0000256" key="2">
    <source>
        <dbReference type="ARBA" id="ARBA00022679"/>
    </source>
</evidence>
<dbReference type="InterPro" id="IPR012893">
    <property type="entry name" value="HipA-like_C"/>
</dbReference>
<reference evidence="6" key="1">
    <citation type="journal article" date="2020" name="Int. J. Syst. Evol. Microbiol.">
        <title>Alteromonas alba sp. nov., a marine bacterium isolated from the seawater of the West Pacific Ocean.</title>
        <authorList>
            <person name="Sun C."/>
            <person name="Wu Y.-H."/>
            <person name="Xamxidin M."/>
            <person name="Cheng H."/>
            <person name="Xu X.-W."/>
        </authorList>
    </citation>
    <scope>NUCLEOTIDE SEQUENCE [LARGE SCALE GENOMIC DNA]</scope>
    <source>
        <strain evidence="6">190</strain>
    </source>
</reference>
<comment type="caution">
    <text evidence="5">The sequence shown here is derived from an EMBL/GenBank/DDBJ whole genome shotgun (WGS) entry which is preliminary data.</text>
</comment>
<dbReference type="Proteomes" id="UP000238949">
    <property type="component" value="Unassembled WGS sequence"/>
</dbReference>
<evidence type="ECO:0000256" key="3">
    <source>
        <dbReference type="ARBA" id="ARBA00022777"/>
    </source>
</evidence>
<accession>A0A2S9V8B5</accession>
<comment type="similarity">
    <text evidence="1">Belongs to the HipA Ser/Thr kinase family.</text>
</comment>
<name>A0A2S9V8B5_9ALTE</name>
<sequence>MTAQLGQISLKGGVAPYSPTFLKKMFTLTRLPAEGIRVKGDQALFNRAAPRYLDGQSISGVQKKLFMDLEGNYLVPVKGHGRYIVKPAPDHLPHLPENEHAIMQLARLCKFNVADNALVPFEDGELCYVTRRFDLRDDGRRLFVEDAASLCNVHSSNKGSDNLSYEGVLKKLYEASGRNMAIIFNGVRQVLFAYLVGNNDLHCKNLSMYRHPDDATVRMRDFTPVYDVVSVAPYQDYYNEDLTLCVLASELNAVFSPSYEAVGHYCMECFVRLAMNLGMHKAAAQKLVAQLCNDVARYFQPLLAASSSPDKTVIEQHIKAKLARFAPDIAGLKSVK</sequence>
<dbReference type="InterPro" id="IPR052028">
    <property type="entry name" value="HipA_Ser/Thr_kinase"/>
</dbReference>
<protein>
    <submittedName>
        <fullName evidence="5">Type II toxin-antitoxin system HipA family toxin</fullName>
    </submittedName>
</protein>